<evidence type="ECO:0000313" key="3">
    <source>
        <dbReference type="EMBL" id="CAF1044875.1"/>
    </source>
</evidence>
<dbReference type="EMBL" id="CAJNOM010000099">
    <property type="protein sequence ID" value="CAF1044875.1"/>
    <property type="molecule type" value="Genomic_DNA"/>
</dbReference>
<feature type="domain" description="F-box" evidence="1">
    <location>
        <begin position="1"/>
        <end position="50"/>
    </location>
</feature>
<reference evidence="3" key="1">
    <citation type="submission" date="2021-02" db="EMBL/GenBank/DDBJ databases">
        <authorList>
            <person name="Nowell W R."/>
        </authorList>
    </citation>
    <scope>NUCLEOTIDE SEQUENCE</scope>
</reference>
<proteinExistence type="predicted"/>
<dbReference type="Proteomes" id="UP000663832">
    <property type="component" value="Unassembled WGS sequence"/>
</dbReference>
<dbReference type="SUPFAM" id="SSF52047">
    <property type="entry name" value="RNI-like"/>
    <property type="match status" value="1"/>
</dbReference>
<gene>
    <name evidence="2" type="ORF">BJG266_LOCUS17189</name>
    <name evidence="3" type="ORF">QVE165_LOCUS17281</name>
</gene>
<evidence type="ECO:0000259" key="1">
    <source>
        <dbReference type="PROSITE" id="PS50181"/>
    </source>
</evidence>
<dbReference type="Gene3D" id="3.80.10.10">
    <property type="entry name" value="Ribonuclease Inhibitor"/>
    <property type="match status" value="1"/>
</dbReference>
<organism evidence="3 4">
    <name type="scientific">Adineta steineri</name>
    <dbReference type="NCBI Taxonomy" id="433720"/>
    <lineage>
        <taxon>Eukaryota</taxon>
        <taxon>Metazoa</taxon>
        <taxon>Spiralia</taxon>
        <taxon>Gnathifera</taxon>
        <taxon>Rotifera</taxon>
        <taxon>Eurotatoria</taxon>
        <taxon>Bdelloidea</taxon>
        <taxon>Adinetida</taxon>
        <taxon>Adinetidae</taxon>
        <taxon>Adineta</taxon>
    </lineage>
</organism>
<accession>A0A814K1D2</accession>
<dbReference type="PROSITE" id="PS50181">
    <property type="entry name" value="FBOX"/>
    <property type="match status" value="1"/>
</dbReference>
<dbReference type="InterPro" id="IPR001810">
    <property type="entry name" value="F-box_dom"/>
</dbReference>
<dbReference type="AlphaFoldDB" id="A0A814K1D2"/>
<protein>
    <recommendedName>
        <fullName evidence="1">F-box domain-containing protein</fullName>
    </recommendedName>
</protein>
<comment type="caution">
    <text evidence="3">The sequence shown here is derived from an EMBL/GenBank/DDBJ whole genome shotgun (WGS) entry which is preliminary data.</text>
</comment>
<keyword evidence="4" id="KW-1185">Reference proteome</keyword>
<dbReference type="OrthoDB" id="10010708at2759"/>
<dbReference type="Proteomes" id="UP000663877">
    <property type="component" value="Unassembled WGS sequence"/>
</dbReference>
<name>A0A814K1D2_9BILA</name>
<sequence>MKFELLPNEIFIEIFEYLSTYDIFYSFNRLNNHFNQIIGSIPLHLKFTNIQKPLFDKFCQLLLSNPEFKNQIYTLELSNKETPDQIKTFISFFSFHDFHYLHSLTLIQISDNLFQHIKFILPQLHSFHLIDSNDIYLTNSLISHLQILTIPTLSSIDKLSSSSSITNLTISGCSLDQLFSYVFKYVPMLNHLTIEYFSNYYSWEKNSFDNHEYKAIHLKELNIFNSEYKFQDIQNLLKSTPNLINLKICGTCDLDMIDGNQWENFIRSSLVYLTKFQFIFKYIFKTSIDHIYDKLNQFQNNFWIKQHQWYSEYSLSTSSVIIYTIPYILNYYKLEVDSKKYSNQFLNTFDNVKHLILYHKVNRESYEYYFTNIKSLIIIPPENNSSLLFNMEIFRSLKLMINLSNIEHLGISFNFQIENSRVLLEILQSLPKLSSLMINFRNFIRFTSNKELCEYLNKTIKKLDIYKYYSLTFKYYYEKTDLCQIFSNIEQFKCNIDEIHDLLYLLKHLPKLTKLNAYFRKIKDYDRFRCWFKDQTKKLNLPFDIKCIDTYESEVSVWINREI</sequence>
<dbReference type="InterPro" id="IPR032675">
    <property type="entry name" value="LRR_dom_sf"/>
</dbReference>
<evidence type="ECO:0000313" key="2">
    <source>
        <dbReference type="EMBL" id="CAF1024618.1"/>
    </source>
</evidence>
<evidence type="ECO:0000313" key="4">
    <source>
        <dbReference type="Proteomes" id="UP000663832"/>
    </source>
</evidence>
<dbReference type="EMBL" id="CAJNOI010000082">
    <property type="protein sequence ID" value="CAF1024618.1"/>
    <property type="molecule type" value="Genomic_DNA"/>
</dbReference>